<evidence type="ECO:0000256" key="4">
    <source>
        <dbReference type="ARBA" id="ARBA00022692"/>
    </source>
</evidence>
<keyword evidence="5 7" id="KW-1133">Transmembrane helix</keyword>
<evidence type="ECO:0000256" key="2">
    <source>
        <dbReference type="ARBA" id="ARBA00022448"/>
    </source>
</evidence>
<comment type="similarity">
    <text evidence="7">Belongs to the binding-protein-dependent transport system permease family.</text>
</comment>
<dbReference type="GO" id="GO:0055085">
    <property type="term" value="P:transmembrane transport"/>
    <property type="evidence" value="ECO:0007669"/>
    <property type="project" value="InterPro"/>
</dbReference>
<proteinExistence type="inferred from homology"/>
<dbReference type="InterPro" id="IPR035906">
    <property type="entry name" value="MetI-like_sf"/>
</dbReference>
<accession>A0A1H8XD53</accession>
<dbReference type="PANTHER" id="PTHR30151:SF20">
    <property type="entry name" value="ABC TRANSPORTER PERMEASE PROTEIN HI_0355-RELATED"/>
    <property type="match status" value="1"/>
</dbReference>
<dbReference type="Proteomes" id="UP000198582">
    <property type="component" value="Unassembled WGS sequence"/>
</dbReference>
<dbReference type="PANTHER" id="PTHR30151">
    <property type="entry name" value="ALKANE SULFONATE ABC TRANSPORTER-RELATED, MEMBRANE SUBUNIT"/>
    <property type="match status" value="1"/>
</dbReference>
<keyword evidence="6 7" id="KW-0472">Membrane</keyword>
<evidence type="ECO:0000256" key="5">
    <source>
        <dbReference type="ARBA" id="ARBA00022989"/>
    </source>
</evidence>
<evidence type="ECO:0000313" key="10">
    <source>
        <dbReference type="Proteomes" id="UP000198582"/>
    </source>
</evidence>
<evidence type="ECO:0000256" key="3">
    <source>
        <dbReference type="ARBA" id="ARBA00022475"/>
    </source>
</evidence>
<dbReference type="PROSITE" id="PS50928">
    <property type="entry name" value="ABC_TM1"/>
    <property type="match status" value="1"/>
</dbReference>
<gene>
    <name evidence="9" type="ORF">SAMN04489732_10755</name>
</gene>
<dbReference type="InterPro" id="IPR000515">
    <property type="entry name" value="MetI-like"/>
</dbReference>
<name>A0A1H8XD53_9PSEU</name>
<feature type="transmembrane region" description="Helical" evidence="7">
    <location>
        <begin position="35"/>
        <end position="53"/>
    </location>
</feature>
<evidence type="ECO:0000256" key="6">
    <source>
        <dbReference type="ARBA" id="ARBA00023136"/>
    </source>
</evidence>
<evidence type="ECO:0000313" key="9">
    <source>
        <dbReference type="EMBL" id="SEP37732.1"/>
    </source>
</evidence>
<keyword evidence="2 7" id="KW-0813">Transport</keyword>
<feature type="transmembrane region" description="Helical" evidence="7">
    <location>
        <begin position="209"/>
        <end position="230"/>
    </location>
</feature>
<sequence length="279" mass="29752">MSRSIVADEPVDLPAMEHAVFAERRKRRSRVRSQVWAIRIALAVVVVGGWYFASRRGLVDPLFVSSPDAVAKGLVSQLGEPAFWADVSATFSGALAGLVAGGLLGIVTGVVFSRSEVLERAASPFLTLANSLPRPALAPIFILWFGLGFAPKALVAGSVVYFVLLTSTLTALRGIDHDVLQLARSLSLSPVQRFLKIELPSALPSIVGALRLGAVYAVLGAVLSEMVGAYYGLGQRLVQLTGNFKVAESFAVLLFMGVMSMVLDYAIKGLEHLVASRSR</sequence>
<dbReference type="EMBL" id="FOEF01000007">
    <property type="protein sequence ID" value="SEP37732.1"/>
    <property type="molecule type" value="Genomic_DNA"/>
</dbReference>
<dbReference type="SUPFAM" id="SSF161098">
    <property type="entry name" value="MetI-like"/>
    <property type="match status" value="1"/>
</dbReference>
<dbReference type="Pfam" id="PF00528">
    <property type="entry name" value="BPD_transp_1"/>
    <property type="match status" value="1"/>
</dbReference>
<dbReference type="GO" id="GO:0005886">
    <property type="term" value="C:plasma membrane"/>
    <property type="evidence" value="ECO:0007669"/>
    <property type="project" value="UniProtKB-SubCell"/>
</dbReference>
<evidence type="ECO:0000256" key="7">
    <source>
        <dbReference type="RuleBase" id="RU363032"/>
    </source>
</evidence>
<dbReference type="RefSeq" id="WP_143086213.1">
    <property type="nucleotide sequence ID" value="NZ_FOEF01000007.1"/>
</dbReference>
<evidence type="ECO:0000259" key="8">
    <source>
        <dbReference type="PROSITE" id="PS50928"/>
    </source>
</evidence>
<feature type="transmembrane region" description="Helical" evidence="7">
    <location>
        <begin position="91"/>
        <end position="113"/>
    </location>
</feature>
<dbReference type="OrthoDB" id="9796361at2"/>
<dbReference type="Gene3D" id="1.10.3720.10">
    <property type="entry name" value="MetI-like"/>
    <property type="match status" value="1"/>
</dbReference>
<dbReference type="CDD" id="cd06261">
    <property type="entry name" value="TM_PBP2"/>
    <property type="match status" value="1"/>
</dbReference>
<protein>
    <submittedName>
        <fullName evidence="9">NitT/TauT family transport system permease protein</fullName>
    </submittedName>
</protein>
<feature type="domain" description="ABC transmembrane type-1" evidence="8">
    <location>
        <begin position="87"/>
        <end position="267"/>
    </location>
</feature>
<reference evidence="9 10" key="1">
    <citation type="submission" date="2016-10" db="EMBL/GenBank/DDBJ databases">
        <authorList>
            <person name="de Groot N.N."/>
        </authorList>
    </citation>
    <scope>NUCLEOTIDE SEQUENCE [LARGE SCALE GENOMIC DNA]</scope>
    <source>
        <strain evidence="9 10">DSM 44993</strain>
    </source>
</reference>
<dbReference type="AlphaFoldDB" id="A0A1H8XD53"/>
<keyword evidence="10" id="KW-1185">Reference proteome</keyword>
<dbReference type="STRING" id="394193.SAMN04489732_10755"/>
<keyword evidence="3" id="KW-1003">Cell membrane</keyword>
<comment type="subcellular location">
    <subcellularLocation>
        <location evidence="1 7">Cell membrane</location>
        <topology evidence="1 7">Multi-pass membrane protein</topology>
    </subcellularLocation>
</comment>
<organism evidence="9 10">
    <name type="scientific">Amycolatopsis saalfeldensis</name>
    <dbReference type="NCBI Taxonomy" id="394193"/>
    <lineage>
        <taxon>Bacteria</taxon>
        <taxon>Bacillati</taxon>
        <taxon>Actinomycetota</taxon>
        <taxon>Actinomycetes</taxon>
        <taxon>Pseudonocardiales</taxon>
        <taxon>Pseudonocardiaceae</taxon>
        <taxon>Amycolatopsis</taxon>
    </lineage>
</organism>
<keyword evidence="4 7" id="KW-0812">Transmembrane</keyword>
<evidence type="ECO:0000256" key="1">
    <source>
        <dbReference type="ARBA" id="ARBA00004651"/>
    </source>
</evidence>
<feature type="transmembrane region" description="Helical" evidence="7">
    <location>
        <begin position="250"/>
        <end position="267"/>
    </location>
</feature>